<feature type="transmembrane region" description="Helical" evidence="1">
    <location>
        <begin position="7"/>
        <end position="28"/>
    </location>
</feature>
<accession>A0A0Q2N5Q8</accession>
<gene>
    <name evidence="2" type="ORF">AMR76_05670</name>
</gene>
<evidence type="ECO:0000313" key="3">
    <source>
        <dbReference type="Proteomes" id="UP000051221"/>
    </source>
</evidence>
<dbReference type="GeneID" id="50537664"/>
<dbReference type="AlphaFoldDB" id="A0A0Q2N5Q8"/>
<keyword evidence="1" id="KW-0812">Transmembrane</keyword>
<dbReference type="InParanoid" id="A0A0Q2N5Q8"/>
<name>A0A0Q2N5Q8_VIBFU</name>
<reference evidence="2 3" key="1">
    <citation type="submission" date="2015-08" db="EMBL/GenBank/DDBJ databases">
        <title>Antibacterial properties of a collection of Vibrionaceae strains.</title>
        <authorList>
            <person name="Giubergia S."/>
        </authorList>
    </citation>
    <scope>NUCLEOTIDE SEQUENCE [LARGE SCALE GENOMIC DNA]</scope>
    <source>
        <strain evidence="2 3">S0821</strain>
    </source>
</reference>
<keyword evidence="1" id="KW-1133">Transmembrane helix</keyword>
<keyword evidence="1" id="KW-0472">Membrane</keyword>
<protein>
    <submittedName>
        <fullName evidence="2">Uncharacterized protein</fullName>
    </submittedName>
</protein>
<dbReference type="EMBL" id="LKHS01000004">
    <property type="protein sequence ID" value="KQH87207.1"/>
    <property type="molecule type" value="Genomic_DNA"/>
</dbReference>
<organism evidence="2 3">
    <name type="scientific">Vibrio furnissii</name>
    <dbReference type="NCBI Taxonomy" id="29494"/>
    <lineage>
        <taxon>Bacteria</taxon>
        <taxon>Pseudomonadati</taxon>
        <taxon>Pseudomonadota</taxon>
        <taxon>Gammaproteobacteria</taxon>
        <taxon>Vibrionales</taxon>
        <taxon>Vibrionaceae</taxon>
        <taxon>Vibrio</taxon>
    </lineage>
</organism>
<keyword evidence="3" id="KW-1185">Reference proteome</keyword>
<dbReference type="Proteomes" id="UP000051221">
    <property type="component" value="Unassembled WGS sequence"/>
</dbReference>
<evidence type="ECO:0000256" key="1">
    <source>
        <dbReference type="SAM" id="Phobius"/>
    </source>
</evidence>
<sequence>MINLLKTGMLTLCQWFIFLPGLLCFSYLLRPLLIVVLVPGGLLLLAVIGGQEVRSEMKSLFKGWVTSR</sequence>
<proteinExistence type="predicted"/>
<dbReference type="RefSeq" id="WP_004727616.1">
    <property type="nucleotide sequence ID" value="NZ_CABLCD010000014.1"/>
</dbReference>
<comment type="caution">
    <text evidence="2">The sequence shown here is derived from an EMBL/GenBank/DDBJ whole genome shotgun (WGS) entry which is preliminary data.</text>
</comment>
<feature type="transmembrane region" description="Helical" evidence="1">
    <location>
        <begin position="34"/>
        <end position="53"/>
    </location>
</feature>
<evidence type="ECO:0000313" key="2">
    <source>
        <dbReference type="EMBL" id="KQH87207.1"/>
    </source>
</evidence>